<evidence type="ECO:0000256" key="1">
    <source>
        <dbReference type="PROSITE-ProRule" id="PRU00259"/>
    </source>
</evidence>
<feature type="repeat" description="ARM" evidence="1">
    <location>
        <begin position="94"/>
        <end position="136"/>
    </location>
</feature>
<dbReference type="InterPro" id="IPR016024">
    <property type="entry name" value="ARM-type_fold"/>
</dbReference>
<keyword evidence="2" id="KW-1185">Reference proteome</keyword>
<accession>A0ABM0GJQ3</accession>
<evidence type="ECO:0000313" key="3">
    <source>
        <dbReference type="RefSeq" id="XP_002731356.2"/>
    </source>
</evidence>
<dbReference type="SUPFAM" id="SSF48371">
    <property type="entry name" value="ARM repeat"/>
    <property type="match status" value="1"/>
</dbReference>
<dbReference type="InterPro" id="IPR011989">
    <property type="entry name" value="ARM-like"/>
</dbReference>
<protein>
    <submittedName>
        <fullName evidence="3">Armadillo repeat-containing protein 7-like</fullName>
    </submittedName>
</protein>
<dbReference type="Gene3D" id="1.25.10.10">
    <property type="entry name" value="Leucine-rich Repeat Variant"/>
    <property type="match status" value="1"/>
</dbReference>
<reference evidence="3" key="1">
    <citation type="submission" date="2025-08" db="UniProtKB">
        <authorList>
            <consortium name="RefSeq"/>
        </authorList>
    </citation>
    <scope>IDENTIFICATION</scope>
    <source>
        <tissue evidence="3">Testes</tissue>
    </source>
</reference>
<proteinExistence type="predicted"/>
<dbReference type="Proteomes" id="UP000694865">
    <property type="component" value="Unplaced"/>
</dbReference>
<gene>
    <name evidence="3" type="primary">LOC100378504</name>
</gene>
<dbReference type="PROSITE" id="PS50176">
    <property type="entry name" value="ARM_REPEAT"/>
    <property type="match status" value="1"/>
</dbReference>
<dbReference type="GeneID" id="100378504"/>
<dbReference type="InterPro" id="IPR042462">
    <property type="entry name" value="ARMC7"/>
</dbReference>
<dbReference type="InterPro" id="IPR000225">
    <property type="entry name" value="Armadillo"/>
</dbReference>
<dbReference type="RefSeq" id="XP_002731356.2">
    <property type="nucleotide sequence ID" value="XM_002731310.2"/>
</dbReference>
<dbReference type="PANTHER" id="PTHR46263">
    <property type="entry name" value="ARMADILLO REPEAT-CONTAINING PROTEIN 7"/>
    <property type="match status" value="1"/>
</dbReference>
<name>A0ABM0GJQ3_SACKO</name>
<sequence>MSLVTEVRHNVHNTRILSHVARWRNPPSFCVMYASREHLEKRTGSHGVGRFQFLQQLVIEFQKSKNEDDKEQVLANLANFAYDPINYDYIRQLNVIDLFLDMLEEPKESFVEFSIGGLCNLVLDKQNKEYIIANNGVKLIIDSLSRSSAEIIISAVTTLMWLITPSTKADILTVPVIQCMQRLSQSGNSRISNLAVIFLQDYCTSDQIQLADEESSALGIPLPSQPATR</sequence>
<organism evidence="2 3">
    <name type="scientific">Saccoglossus kowalevskii</name>
    <name type="common">Acorn worm</name>
    <dbReference type="NCBI Taxonomy" id="10224"/>
    <lineage>
        <taxon>Eukaryota</taxon>
        <taxon>Metazoa</taxon>
        <taxon>Hemichordata</taxon>
        <taxon>Enteropneusta</taxon>
        <taxon>Harrimaniidae</taxon>
        <taxon>Saccoglossus</taxon>
    </lineage>
</organism>
<dbReference type="PANTHER" id="PTHR46263:SF1">
    <property type="entry name" value="ARMADILLO REPEAT-CONTAINING PROTEIN 7"/>
    <property type="match status" value="1"/>
</dbReference>
<evidence type="ECO:0000313" key="2">
    <source>
        <dbReference type="Proteomes" id="UP000694865"/>
    </source>
</evidence>